<dbReference type="GO" id="GO:0016020">
    <property type="term" value="C:membrane"/>
    <property type="evidence" value="ECO:0007669"/>
    <property type="project" value="TreeGrafter"/>
</dbReference>
<organism evidence="2 3">
    <name type="scientific">Anisodus tanguticus</name>
    <dbReference type="NCBI Taxonomy" id="243964"/>
    <lineage>
        <taxon>Eukaryota</taxon>
        <taxon>Viridiplantae</taxon>
        <taxon>Streptophyta</taxon>
        <taxon>Embryophyta</taxon>
        <taxon>Tracheophyta</taxon>
        <taxon>Spermatophyta</taxon>
        <taxon>Magnoliopsida</taxon>
        <taxon>eudicotyledons</taxon>
        <taxon>Gunneridae</taxon>
        <taxon>Pentapetalae</taxon>
        <taxon>asterids</taxon>
        <taxon>lamiids</taxon>
        <taxon>Solanales</taxon>
        <taxon>Solanaceae</taxon>
        <taxon>Solanoideae</taxon>
        <taxon>Hyoscyameae</taxon>
        <taxon>Anisodus</taxon>
    </lineage>
</organism>
<evidence type="ECO:0000313" key="3">
    <source>
        <dbReference type="Proteomes" id="UP001291623"/>
    </source>
</evidence>
<dbReference type="GO" id="GO:0005524">
    <property type="term" value="F:ATP binding"/>
    <property type="evidence" value="ECO:0007669"/>
    <property type="project" value="InterPro"/>
</dbReference>
<dbReference type="InterPro" id="IPR008271">
    <property type="entry name" value="Ser/Thr_kinase_AS"/>
</dbReference>
<gene>
    <name evidence="2" type="ORF">RND71_017903</name>
</gene>
<dbReference type="GO" id="GO:0004672">
    <property type="term" value="F:protein kinase activity"/>
    <property type="evidence" value="ECO:0007669"/>
    <property type="project" value="InterPro"/>
</dbReference>
<dbReference type="PANTHER" id="PTHR48055">
    <property type="entry name" value="LEUCINE-RICH REPEAT RECEPTOR PROTEIN KINASE EMS1"/>
    <property type="match status" value="1"/>
</dbReference>
<evidence type="ECO:0000313" key="2">
    <source>
        <dbReference type="EMBL" id="KAK4362662.1"/>
    </source>
</evidence>
<reference evidence="2" key="1">
    <citation type="submission" date="2023-12" db="EMBL/GenBank/DDBJ databases">
        <title>Genome assembly of Anisodus tanguticus.</title>
        <authorList>
            <person name="Wang Y.-J."/>
        </authorList>
    </citation>
    <scope>NUCLEOTIDE SEQUENCE</scope>
    <source>
        <strain evidence="2">KB-2021</strain>
        <tissue evidence="2">Leaf</tissue>
    </source>
</reference>
<dbReference type="InterPro" id="IPR011009">
    <property type="entry name" value="Kinase-like_dom_sf"/>
</dbReference>
<dbReference type="PROSITE" id="PS50011">
    <property type="entry name" value="PROTEIN_KINASE_DOM"/>
    <property type="match status" value="1"/>
</dbReference>
<dbReference type="Proteomes" id="UP001291623">
    <property type="component" value="Unassembled WGS sequence"/>
</dbReference>
<dbReference type="InterPro" id="IPR000719">
    <property type="entry name" value="Prot_kinase_dom"/>
</dbReference>
<dbReference type="PANTHER" id="PTHR48055:SF55">
    <property type="entry name" value="PROTEIN KINASE DOMAIN-CONTAINING PROTEIN"/>
    <property type="match status" value="1"/>
</dbReference>
<dbReference type="SUPFAM" id="SSF56112">
    <property type="entry name" value="Protein kinase-like (PK-like)"/>
    <property type="match status" value="1"/>
</dbReference>
<sequence>MAAVLHHQCQTPVGHCDIKLSNVLLDEGLTAHLVIPGFSTEANPNQFSSLGGNGTIGYAAPEYGTGGKVSTLGDDRIDY</sequence>
<name>A0AAE1VBJ8_9SOLA</name>
<proteinExistence type="predicted"/>
<evidence type="ECO:0000259" key="1">
    <source>
        <dbReference type="PROSITE" id="PS50011"/>
    </source>
</evidence>
<keyword evidence="3" id="KW-1185">Reference proteome</keyword>
<feature type="domain" description="Protein kinase" evidence="1">
    <location>
        <begin position="1"/>
        <end position="79"/>
    </location>
</feature>
<comment type="caution">
    <text evidence="2">The sequence shown here is derived from an EMBL/GenBank/DDBJ whole genome shotgun (WGS) entry which is preliminary data.</text>
</comment>
<dbReference type="AlphaFoldDB" id="A0AAE1VBJ8"/>
<dbReference type="EMBL" id="JAVYJV010000009">
    <property type="protein sequence ID" value="KAK4362662.1"/>
    <property type="molecule type" value="Genomic_DNA"/>
</dbReference>
<protein>
    <recommendedName>
        <fullName evidence="1">Protein kinase domain-containing protein</fullName>
    </recommendedName>
</protein>
<accession>A0AAE1VBJ8</accession>
<dbReference type="Gene3D" id="1.10.510.10">
    <property type="entry name" value="Transferase(Phosphotransferase) domain 1"/>
    <property type="match status" value="1"/>
</dbReference>
<dbReference type="PROSITE" id="PS00108">
    <property type="entry name" value="PROTEIN_KINASE_ST"/>
    <property type="match status" value="1"/>
</dbReference>
<dbReference type="InterPro" id="IPR051564">
    <property type="entry name" value="LRR_receptor-like_kinase"/>
</dbReference>